<dbReference type="InterPro" id="IPR000408">
    <property type="entry name" value="Reg_chr_condens"/>
</dbReference>
<dbReference type="PROSITE" id="PS50088">
    <property type="entry name" value="ANK_REPEAT"/>
    <property type="match status" value="1"/>
</dbReference>
<evidence type="ECO:0000313" key="6">
    <source>
        <dbReference type="EMBL" id="CAD7272580.1"/>
    </source>
</evidence>
<accession>A0A7R9BCE5</accession>
<dbReference type="PROSITE" id="PS50097">
    <property type="entry name" value="BTB"/>
    <property type="match status" value="1"/>
</dbReference>
<feature type="domain" description="BTB" evidence="5">
    <location>
        <begin position="812"/>
        <end position="878"/>
    </location>
</feature>
<protein>
    <recommendedName>
        <fullName evidence="5">BTB domain-containing protein</fullName>
    </recommendedName>
</protein>
<dbReference type="Pfam" id="PF00415">
    <property type="entry name" value="RCC1"/>
    <property type="match status" value="2"/>
</dbReference>
<feature type="repeat" description="RCC1" evidence="3">
    <location>
        <begin position="146"/>
        <end position="199"/>
    </location>
</feature>
<feature type="region of interest" description="Disordered" evidence="4">
    <location>
        <begin position="1226"/>
        <end position="1253"/>
    </location>
</feature>
<dbReference type="SUPFAM" id="SSF48403">
    <property type="entry name" value="Ankyrin repeat"/>
    <property type="match status" value="1"/>
</dbReference>
<keyword evidence="1" id="KW-0677">Repeat</keyword>
<feature type="repeat" description="RCC1" evidence="3">
    <location>
        <begin position="252"/>
        <end position="311"/>
    </location>
</feature>
<feature type="repeat" description="ANK" evidence="2">
    <location>
        <begin position="89"/>
        <end position="121"/>
    </location>
</feature>
<dbReference type="EMBL" id="OA882083">
    <property type="protein sequence ID" value="CAD7272580.1"/>
    <property type="molecule type" value="Genomic_DNA"/>
</dbReference>
<proteinExistence type="predicted"/>
<evidence type="ECO:0000256" key="2">
    <source>
        <dbReference type="PROSITE-ProRule" id="PRU00023"/>
    </source>
</evidence>
<dbReference type="OrthoDB" id="1893551at2759"/>
<organism evidence="6">
    <name type="scientific">Notodromas monacha</name>
    <dbReference type="NCBI Taxonomy" id="399045"/>
    <lineage>
        <taxon>Eukaryota</taxon>
        <taxon>Metazoa</taxon>
        <taxon>Ecdysozoa</taxon>
        <taxon>Arthropoda</taxon>
        <taxon>Crustacea</taxon>
        <taxon>Oligostraca</taxon>
        <taxon>Ostracoda</taxon>
        <taxon>Podocopa</taxon>
        <taxon>Podocopida</taxon>
        <taxon>Cypridocopina</taxon>
        <taxon>Cypridoidea</taxon>
        <taxon>Cyprididae</taxon>
        <taxon>Notodromas</taxon>
    </lineage>
</organism>
<dbReference type="SMART" id="SM00248">
    <property type="entry name" value="ANK"/>
    <property type="match status" value="2"/>
</dbReference>
<dbReference type="Gene3D" id="3.30.710.10">
    <property type="entry name" value="Potassium Channel Kv1.1, Chain A"/>
    <property type="match status" value="2"/>
</dbReference>
<dbReference type="InterPro" id="IPR051625">
    <property type="entry name" value="Signaling_Regulatory_Domain"/>
</dbReference>
<dbReference type="Proteomes" id="UP000678499">
    <property type="component" value="Unassembled WGS sequence"/>
</dbReference>
<dbReference type="Gene3D" id="2.130.10.30">
    <property type="entry name" value="Regulator of chromosome condensation 1/beta-lactamase-inhibitor protein II"/>
    <property type="match status" value="1"/>
</dbReference>
<dbReference type="CDD" id="cd18500">
    <property type="entry name" value="BACK_IBtk"/>
    <property type="match status" value="1"/>
</dbReference>
<reference evidence="6" key="1">
    <citation type="submission" date="2020-11" db="EMBL/GenBank/DDBJ databases">
        <authorList>
            <person name="Tran Van P."/>
        </authorList>
    </citation>
    <scope>NUCLEOTIDE SEQUENCE</scope>
</reference>
<sequence length="1324" mass="145906">MSDKSKWEPDCRDICKSRQHGAWCTAAVIRGNDSEIQAALPATCRNFVNVWDYGGRNVLHVAASCGRRKIVSWLARLRGARTNVKDLESGYTALHRSVFYGQINCAVELLKLGCNPNSLDQEGLTAFELALLDRPLIVDLNPSNPCELYVWGTNSNYNLGIGHDQTRALPDVLEFFRKNNIVIKQASMDKFHSLFLDSNGKVYACGHGNGGRLGLNSNQPQLEPRQVSVHHDSSVVMVAAAANHSAFLLENGIVLSCGSNQHGQLGHPLVPEIDAPKPLPWFKLQKGGFDTTRGTILLAVGHFHSVFCSRDGVFTFGLNGGQLGHAKLDKEKILWTPRKVTALDLGSDGHIVGLAASEGSTVITVKRNSTGTCDVFVLHEYQCRKVASKLAGDLKISVVGGNLDSKGAENLGLIEKIGSELMICILTTGDRLLLWRGAHNNLKRVILSAPQQLTVADAVLTKAGLGIVTKCGRVFTGLISDEPVTKTAGFDPKFKSSYKRVMGGKLGSVDDRINQYPPEVVKLNRVPGIWRAVSLAADPKGKNYATLQANPKDALYDLPVTPDSTTVEDWRNFFDDILSLGQISDVILRVINGECYHANWFVLRSRCFFFNKLHAPPDPNIVPLKLETKQTDPVVSMFGYSSPFEDADFQDFGFREDAIGIPTVDTEIFAGIHPFVIKQFLIYVYTGTCDLMLEQECPFIIPADGYAEKFIIFPKAPVNKSKKKKNKAKDRTKRIEADDEETMKMSLPIVNPLAMMNEVAEKLNWKSLKTTLSHLDFQVSSDSFPSGRIVKKSDFRNPSPVSFSCESYPELKDIIIVAEGGEELSGHQCVLAARLQYFRSMLGFSGGSWSESGMRKVKIPLPIDLLKIVVDFLYTDSVPDVLLTAQDPTIAANILVVSDQFLITRLKGMCEEAMVSLLSLKNVAEFLDFAEKFGAAQLKNSCFQFVCLNLSAVLESRVLDSVTDLVIMDQLTTYYQNFVLERGRRRITPSSDGPTAEELQAFASANETTLDDLLAQCDLGIECERGFELLKVRSPTKTVKKKPTRIRKSSQSQAPSSEPEKSEALQSPRVRDEPSSTPPFEKIQERKLTPIGRRLPAPVTPQKLAALDSKSPSVSTPKTFKLLPRVESSVDEENFPSLNGTVHEVHTRETVRAVPASGAKSEPLPIRVKTKMSQKQRKKLSEKCEEDEIVPVASPPKPANAWFSPLSGIAKSPTASSPIEISRKTSALSLNESSSPGEALARSPEGWGNDSSFSKILEEEEVRKKNLEKIKAKPLSVIQKEDQAIEELLLYYNAEGNAEERITVLRSGPSDFATPIWHKKSSTA</sequence>
<evidence type="ECO:0000256" key="4">
    <source>
        <dbReference type="SAM" id="MobiDB-lite"/>
    </source>
</evidence>
<dbReference type="Pfam" id="PF00651">
    <property type="entry name" value="BTB"/>
    <property type="match status" value="1"/>
</dbReference>
<evidence type="ECO:0000259" key="5">
    <source>
        <dbReference type="PROSITE" id="PS50097"/>
    </source>
</evidence>
<dbReference type="InterPro" id="IPR011333">
    <property type="entry name" value="SKP1/BTB/POZ_sf"/>
</dbReference>
<feature type="region of interest" description="Disordered" evidence="4">
    <location>
        <begin position="1038"/>
        <end position="1096"/>
    </location>
</feature>
<evidence type="ECO:0000313" key="7">
    <source>
        <dbReference type="Proteomes" id="UP000678499"/>
    </source>
</evidence>
<feature type="compositionally biased region" description="Basic residues" evidence="4">
    <location>
        <begin position="1038"/>
        <end position="1048"/>
    </location>
</feature>
<feature type="repeat" description="RCC1" evidence="3">
    <location>
        <begin position="200"/>
        <end position="251"/>
    </location>
</feature>
<dbReference type="PANTHER" id="PTHR22872:SF2">
    <property type="entry name" value="INHIBITOR OF BRUTON TYROSINE KINASE"/>
    <property type="match status" value="1"/>
</dbReference>
<dbReference type="SUPFAM" id="SSF50985">
    <property type="entry name" value="RCC1/BLIP-II"/>
    <property type="match status" value="1"/>
</dbReference>
<keyword evidence="2" id="KW-0040">ANK repeat</keyword>
<evidence type="ECO:0000256" key="1">
    <source>
        <dbReference type="ARBA" id="ARBA00022737"/>
    </source>
</evidence>
<feature type="compositionally biased region" description="Basic and acidic residues" evidence="4">
    <location>
        <begin position="1058"/>
        <end position="1074"/>
    </location>
</feature>
<dbReference type="SUPFAM" id="SSF54695">
    <property type="entry name" value="POZ domain"/>
    <property type="match status" value="2"/>
</dbReference>
<evidence type="ECO:0000256" key="3">
    <source>
        <dbReference type="PROSITE-ProRule" id="PRU00235"/>
    </source>
</evidence>
<dbReference type="Pfam" id="PF00023">
    <property type="entry name" value="Ank"/>
    <property type="match status" value="1"/>
</dbReference>
<dbReference type="PROSITE" id="PS50012">
    <property type="entry name" value="RCC1_3"/>
    <property type="match status" value="3"/>
</dbReference>
<keyword evidence="7" id="KW-1185">Reference proteome</keyword>
<feature type="region of interest" description="Disordered" evidence="4">
    <location>
        <begin position="1170"/>
        <end position="1197"/>
    </location>
</feature>
<dbReference type="InterPro" id="IPR002110">
    <property type="entry name" value="Ankyrin_rpt"/>
</dbReference>
<dbReference type="InterPro" id="IPR036770">
    <property type="entry name" value="Ankyrin_rpt-contain_sf"/>
</dbReference>
<dbReference type="SMART" id="SM00225">
    <property type="entry name" value="BTB"/>
    <property type="match status" value="2"/>
</dbReference>
<name>A0A7R9BCE5_9CRUS</name>
<feature type="compositionally biased region" description="Polar residues" evidence="4">
    <location>
        <begin position="1226"/>
        <end position="1236"/>
    </location>
</feature>
<dbReference type="Gene3D" id="1.25.40.20">
    <property type="entry name" value="Ankyrin repeat-containing domain"/>
    <property type="match status" value="1"/>
</dbReference>
<gene>
    <name evidence="6" type="ORF">NMOB1V02_LOCUS509</name>
</gene>
<dbReference type="InterPro" id="IPR000210">
    <property type="entry name" value="BTB/POZ_dom"/>
</dbReference>
<dbReference type="InterPro" id="IPR009091">
    <property type="entry name" value="RCC1/BLIP-II"/>
</dbReference>
<feature type="compositionally biased region" description="Basic residues" evidence="4">
    <location>
        <begin position="1170"/>
        <end position="1180"/>
    </location>
</feature>
<dbReference type="PANTHER" id="PTHR22872">
    <property type="entry name" value="BTK-BINDING PROTEIN-RELATED"/>
    <property type="match status" value="1"/>
</dbReference>
<dbReference type="EMBL" id="CAJPEX010000046">
    <property type="protein sequence ID" value="CAG0912732.1"/>
    <property type="molecule type" value="Genomic_DNA"/>
</dbReference>